<evidence type="ECO:0000259" key="2">
    <source>
        <dbReference type="SMART" id="SM00906"/>
    </source>
</evidence>
<dbReference type="GO" id="GO:0005634">
    <property type="term" value="C:nucleus"/>
    <property type="evidence" value="ECO:0007669"/>
    <property type="project" value="TreeGrafter"/>
</dbReference>
<dbReference type="OrthoDB" id="1924787at2759"/>
<dbReference type="InterPro" id="IPR007219">
    <property type="entry name" value="XnlR_reg_dom"/>
</dbReference>
<dbReference type="AlphaFoldDB" id="A0A9P5D7T2"/>
<dbReference type="RefSeq" id="XP_035323486.1">
    <property type="nucleotide sequence ID" value="XM_035465649.1"/>
</dbReference>
<dbReference type="EMBL" id="JAANYQ010000003">
    <property type="protein sequence ID" value="KAF4124834.1"/>
    <property type="molecule type" value="Genomic_DNA"/>
</dbReference>
<dbReference type="PANTHER" id="PTHR31668">
    <property type="entry name" value="GLUCOSE TRANSPORT TRANSCRIPTION REGULATOR RGT1-RELATED-RELATED"/>
    <property type="match status" value="1"/>
</dbReference>
<evidence type="ECO:0000313" key="3">
    <source>
        <dbReference type="EMBL" id="KAF4124834.1"/>
    </source>
</evidence>
<dbReference type="Pfam" id="PF04082">
    <property type="entry name" value="Fungal_trans"/>
    <property type="match status" value="1"/>
</dbReference>
<dbReference type="GO" id="GO:0006351">
    <property type="term" value="P:DNA-templated transcription"/>
    <property type="evidence" value="ECO:0007669"/>
    <property type="project" value="InterPro"/>
</dbReference>
<accession>A0A9P5D7T2</accession>
<dbReference type="PANTHER" id="PTHR31668:SF4">
    <property type="entry name" value="TRANSCRIPTIONAL ACTIVATOR PROTEIN DAL81"/>
    <property type="match status" value="1"/>
</dbReference>
<name>A0A9P5D7T2_9HYPO</name>
<sequence length="491" mass="56087">MPVQFSMTDETIFQDDLKAAEKLFAGYSTEENDLDLLQELVPPEVESRLLRLYSQFVHPWYPVLSLRDLQTPLDRECRLSAPIGIRSAVYALAAPFTFLDDELSVMKAYWTVPTDDLWAIAHRSFQRASRLAHLSLLQLCLLLLQTPPQNFAVADPPSFWSLSCSALAIAESLGLNMDPSSWKLPHREIMLRRRLWWLTYMGHTWRALVCGRPSHINDSNWDVLDLTEDDFEGIEHPDDDVRHAIVRQVSICVANCKLSMIAADVLKEFYTLRANREAVSLNSLLARAQPLRARIQCWRQTHPLLLKPVCDLSEDEFADSVSLRLSHLTLEILVFRALLRPLHPGATSATDASQEPISTIFENCYMCAKVTSEVVASLQSRHFTSFWYPGYFADVRYQLCYVSTFILLNFAQSTTEESAVRNKALLSKWRDTLRIQARSWPLARLAAVRVDAIFWKGIQPLIDGAGPESPAVRLLREEGIRKRLVKERMNE</sequence>
<evidence type="ECO:0000313" key="4">
    <source>
        <dbReference type="Proteomes" id="UP000749293"/>
    </source>
</evidence>
<dbReference type="GO" id="GO:0001080">
    <property type="term" value="P:nitrogen catabolite activation of transcription from RNA polymerase II promoter"/>
    <property type="evidence" value="ECO:0007669"/>
    <property type="project" value="TreeGrafter"/>
</dbReference>
<dbReference type="GeneID" id="55969901"/>
<keyword evidence="4" id="KW-1185">Reference proteome</keyword>
<dbReference type="GO" id="GO:0003677">
    <property type="term" value="F:DNA binding"/>
    <property type="evidence" value="ECO:0007669"/>
    <property type="project" value="InterPro"/>
</dbReference>
<dbReference type="Proteomes" id="UP000749293">
    <property type="component" value="Unassembled WGS sequence"/>
</dbReference>
<evidence type="ECO:0000256" key="1">
    <source>
        <dbReference type="ARBA" id="ARBA00023242"/>
    </source>
</evidence>
<protein>
    <submittedName>
        <fullName evidence="3">GAL4</fullName>
    </submittedName>
</protein>
<dbReference type="CDD" id="cd12148">
    <property type="entry name" value="fungal_TF_MHR"/>
    <property type="match status" value="1"/>
</dbReference>
<dbReference type="SMART" id="SM00906">
    <property type="entry name" value="Fungal_trans"/>
    <property type="match status" value="1"/>
</dbReference>
<keyword evidence="1" id="KW-0539">Nucleus</keyword>
<reference evidence="3" key="1">
    <citation type="submission" date="2020-03" db="EMBL/GenBank/DDBJ databases">
        <title>Site-based positive gene gene selection in Geosmithia morbida across the United States reveals a broad range of putative effectors and factors for local host and environmental adapation.</title>
        <authorList>
            <person name="Onufrak A."/>
            <person name="Murdoch R.W."/>
            <person name="Gazis R."/>
            <person name="Huff M."/>
            <person name="Staton M."/>
            <person name="Klingeman W."/>
            <person name="Hadziabdic D."/>
        </authorList>
    </citation>
    <scope>NUCLEOTIDE SEQUENCE</scope>
    <source>
        <strain evidence="3">1262</strain>
    </source>
</reference>
<dbReference type="InterPro" id="IPR050797">
    <property type="entry name" value="Carb_Metab_Trans_Reg"/>
</dbReference>
<proteinExistence type="predicted"/>
<dbReference type="GO" id="GO:0008270">
    <property type="term" value="F:zinc ion binding"/>
    <property type="evidence" value="ECO:0007669"/>
    <property type="project" value="InterPro"/>
</dbReference>
<feature type="domain" description="Xylanolytic transcriptional activator regulatory" evidence="2">
    <location>
        <begin position="159"/>
        <end position="231"/>
    </location>
</feature>
<organism evidence="3 4">
    <name type="scientific">Geosmithia morbida</name>
    <dbReference type="NCBI Taxonomy" id="1094350"/>
    <lineage>
        <taxon>Eukaryota</taxon>
        <taxon>Fungi</taxon>
        <taxon>Dikarya</taxon>
        <taxon>Ascomycota</taxon>
        <taxon>Pezizomycotina</taxon>
        <taxon>Sordariomycetes</taxon>
        <taxon>Hypocreomycetidae</taxon>
        <taxon>Hypocreales</taxon>
        <taxon>Bionectriaceae</taxon>
        <taxon>Geosmithia</taxon>
    </lineage>
</organism>
<gene>
    <name evidence="3" type="ORF">GMORB2_3673</name>
</gene>
<comment type="caution">
    <text evidence="3">The sequence shown here is derived from an EMBL/GenBank/DDBJ whole genome shotgun (WGS) entry which is preliminary data.</text>
</comment>